<evidence type="ECO:0000313" key="4">
    <source>
        <dbReference type="Proteomes" id="UP001295463"/>
    </source>
</evidence>
<comment type="similarity">
    <text evidence="2">Belongs to the trehalose phosphatase family.</text>
</comment>
<dbReference type="Pfam" id="PF02358">
    <property type="entry name" value="Trehalose_PPase"/>
    <property type="match status" value="1"/>
</dbReference>
<dbReference type="Gene3D" id="3.40.50.1000">
    <property type="entry name" value="HAD superfamily/HAD-like"/>
    <property type="match status" value="1"/>
</dbReference>
<dbReference type="InterPro" id="IPR036412">
    <property type="entry name" value="HAD-like_sf"/>
</dbReference>
<dbReference type="PANTHER" id="PTHR43768:SF3">
    <property type="entry name" value="TREHALOSE 6-PHOSPHATE PHOSPHATASE"/>
    <property type="match status" value="1"/>
</dbReference>
<reference evidence="3 4" key="1">
    <citation type="submission" date="2022-03" db="EMBL/GenBank/DDBJ databases">
        <authorList>
            <person name="Koch H."/>
        </authorList>
    </citation>
    <scope>NUCLEOTIDE SEQUENCE [LARGE SCALE GENOMIC DNA]</scope>
    <source>
        <strain evidence="3 4">G1</strain>
    </source>
</reference>
<evidence type="ECO:0000256" key="1">
    <source>
        <dbReference type="ARBA" id="ARBA00022801"/>
    </source>
</evidence>
<dbReference type="SUPFAM" id="SSF56784">
    <property type="entry name" value="HAD-like"/>
    <property type="match status" value="1"/>
</dbReference>
<dbReference type="PANTHER" id="PTHR43768">
    <property type="entry name" value="TREHALOSE 6-PHOSPHATE PHOSPHATASE"/>
    <property type="match status" value="1"/>
</dbReference>
<dbReference type="EC" id="3.1.3.12" evidence="2"/>
<sequence>MIGLFSAEGRSALRAFVNAHTLFAFDLDGTLVPIVANPADIRIDTTVQDGMVVLTSLAATAVITGRSRSDAAARLGFTPRYLVGNHGAEGVPGQEAESRELLRTVAAWERQLLTLLPPQRRAGILLERKGYSLSLHYRHAPEPRSAHAALLAAITALTPPPRRVAGKCVENLLPLGAPHKGEALVRLLDVSGCVNAFFIGDDETDEDVFRLNDPRIFPVCVGADRATAARYLLERQEDMSLLLNALVTLLRDGAVEM</sequence>
<gene>
    <name evidence="3" type="ORF">GEAMG1_1101</name>
</gene>
<dbReference type="Proteomes" id="UP001295463">
    <property type="component" value="Chromosome"/>
</dbReference>
<protein>
    <recommendedName>
        <fullName evidence="2">Trehalose 6-phosphate phosphatase</fullName>
        <ecNumber evidence="2">3.1.3.12</ecNumber>
    </recommendedName>
</protein>
<name>A0ABM9D6V8_9BACT</name>
<dbReference type="Gene3D" id="3.30.70.1020">
    <property type="entry name" value="Trehalose-6-phosphate phosphatase related protein, domain 2"/>
    <property type="match status" value="1"/>
</dbReference>
<organism evidence="3 4">
    <name type="scientific">Trichlorobacter ammonificans</name>
    <dbReference type="NCBI Taxonomy" id="2916410"/>
    <lineage>
        <taxon>Bacteria</taxon>
        <taxon>Pseudomonadati</taxon>
        <taxon>Thermodesulfobacteriota</taxon>
        <taxon>Desulfuromonadia</taxon>
        <taxon>Geobacterales</taxon>
        <taxon>Geobacteraceae</taxon>
        <taxon>Trichlorobacter</taxon>
    </lineage>
</organism>
<dbReference type="InterPro" id="IPR023214">
    <property type="entry name" value="HAD_sf"/>
</dbReference>
<accession>A0ABM9D6V8</accession>
<comment type="function">
    <text evidence="2">Removes the phosphate from trehalose 6-phosphate to produce free trehalose.</text>
</comment>
<dbReference type="InterPro" id="IPR003337">
    <property type="entry name" value="Trehalose_PPase"/>
</dbReference>
<dbReference type="NCBIfam" id="TIGR00685">
    <property type="entry name" value="T6PP"/>
    <property type="match status" value="1"/>
</dbReference>
<comment type="pathway">
    <text evidence="2">Glycan biosynthesis; trehalose biosynthesis.</text>
</comment>
<keyword evidence="2" id="KW-0460">Magnesium</keyword>
<keyword evidence="2" id="KW-0479">Metal-binding</keyword>
<dbReference type="EMBL" id="OW150024">
    <property type="protein sequence ID" value="CAH2030915.1"/>
    <property type="molecule type" value="Genomic_DNA"/>
</dbReference>
<comment type="catalytic activity">
    <reaction evidence="2">
        <text>alpha,alpha-trehalose 6-phosphate + H2O = alpha,alpha-trehalose + phosphate</text>
        <dbReference type="Rhea" id="RHEA:23420"/>
        <dbReference type="ChEBI" id="CHEBI:15377"/>
        <dbReference type="ChEBI" id="CHEBI:16551"/>
        <dbReference type="ChEBI" id="CHEBI:43474"/>
        <dbReference type="ChEBI" id="CHEBI:58429"/>
        <dbReference type="EC" id="3.1.3.12"/>
    </reaction>
</comment>
<evidence type="ECO:0000313" key="3">
    <source>
        <dbReference type="EMBL" id="CAH2030915.1"/>
    </source>
</evidence>
<keyword evidence="1 2" id="KW-0378">Hydrolase</keyword>
<keyword evidence="4" id="KW-1185">Reference proteome</keyword>
<dbReference type="GO" id="GO:0004805">
    <property type="term" value="F:trehalose-phosphatase activity"/>
    <property type="evidence" value="ECO:0007669"/>
    <property type="project" value="UniProtKB-EC"/>
</dbReference>
<evidence type="ECO:0000256" key="2">
    <source>
        <dbReference type="RuleBase" id="RU361117"/>
    </source>
</evidence>
<comment type="cofactor">
    <cofactor evidence="2">
        <name>Mg(2+)</name>
        <dbReference type="ChEBI" id="CHEBI:18420"/>
    </cofactor>
</comment>
<proteinExistence type="inferred from homology"/>
<dbReference type="RefSeq" id="WP_305731782.1">
    <property type="nucleotide sequence ID" value="NZ_OW150024.1"/>
</dbReference>
<dbReference type="InterPro" id="IPR044651">
    <property type="entry name" value="OTSB-like"/>
</dbReference>